<dbReference type="Pfam" id="PF00102">
    <property type="entry name" value="Y_phosphatase"/>
    <property type="match status" value="1"/>
</dbReference>
<keyword evidence="4 9" id="KW-1133">Transmembrane helix</keyword>
<dbReference type="FunFam" id="3.90.190.10:FF:000017">
    <property type="entry name" value="receptor-type tyrosine-protein phosphatase-like N isoform X2"/>
    <property type="match status" value="1"/>
</dbReference>
<evidence type="ECO:0000256" key="5">
    <source>
        <dbReference type="ARBA" id="ARBA00023136"/>
    </source>
</evidence>
<dbReference type="PANTHER" id="PTHR46106:SF1">
    <property type="entry name" value="RECEPTOR-TYPE TYROSINE-PROTEIN PHOSPHATASE-LIKE N"/>
    <property type="match status" value="1"/>
</dbReference>
<keyword evidence="5 9" id="KW-0472">Membrane</keyword>
<feature type="domain" description="Tyrosine specific protein phosphatases" evidence="11">
    <location>
        <begin position="442"/>
        <end position="514"/>
    </location>
</feature>
<dbReference type="Ensembl" id="ENSCCRT00010010279.1">
    <property type="protein sequence ID" value="ENSCCRP00010009458.1"/>
    <property type="gene ID" value="ENSCCRG00010004010.1"/>
</dbReference>
<evidence type="ECO:0000256" key="4">
    <source>
        <dbReference type="ARBA" id="ARBA00022989"/>
    </source>
</evidence>
<keyword evidence="6" id="KW-0325">Glycoprotein</keyword>
<keyword evidence="2 9" id="KW-0812">Transmembrane</keyword>
<dbReference type="Proteomes" id="UP000694427">
    <property type="component" value="Unplaced"/>
</dbReference>
<evidence type="ECO:0000259" key="11">
    <source>
        <dbReference type="PROSITE" id="PS50056"/>
    </source>
</evidence>
<feature type="domain" description="Tyrosine-protein phosphatase" evidence="10">
    <location>
        <begin position="263"/>
        <end position="523"/>
    </location>
</feature>
<dbReference type="InterPro" id="IPR000242">
    <property type="entry name" value="PTP_cat"/>
</dbReference>
<proteinExistence type="predicted"/>
<reference evidence="12" key="2">
    <citation type="submission" date="2025-09" db="UniProtKB">
        <authorList>
            <consortium name="Ensembl"/>
        </authorList>
    </citation>
    <scope>IDENTIFICATION</scope>
</reference>
<evidence type="ECO:0000256" key="2">
    <source>
        <dbReference type="ARBA" id="ARBA00022692"/>
    </source>
</evidence>
<protein>
    <submittedName>
        <fullName evidence="12">Protein tyrosine phosphatase receptor type Nb</fullName>
    </submittedName>
</protein>
<dbReference type="SMART" id="SM00404">
    <property type="entry name" value="PTPc_motif"/>
    <property type="match status" value="1"/>
</dbReference>
<dbReference type="InterPro" id="IPR029021">
    <property type="entry name" value="Prot-tyrosine_phosphatase-like"/>
</dbReference>
<dbReference type="SMART" id="SM00194">
    <property type="entry name" value="PTPc"/>
    <property type="match status" value="1"/>
</dbReference>
<dbReference type="Gene3D" id="3.90.190.10">
    <property type="entry name" value="Protein tyrosine phosphatase superfamily"/>
    <property type="match status" value="1"/>
</dbReference>
<keyword evidence="7" id="KW-0968">Cytoplasmic vesicle</keyword>
<feature type="transmembrane region" description="Helical" evidence="9">
    <location>
        <begin position="130"/>
        <end position="154"/>
    </location>
</feature>
<sequence>MPWLLCGGLHHSSRGLGNITGFLCVEMPCNKRFMLSFPLFSLISSLLSVYCNFNGNGAYVKRCDVAIATSDPTEIILPDSRVGLAVLFKMFVFITRLFLLDPLSLFTFPFQNNDGHALPVATRVHDNTQWVFLMFVGVACVGGLLVGALTIACLRTHARQLASEKLGLGPEAGNVTHYEYQDLCRQHMAAKSSLGRQDCGGGTDTSRVSSVSSQFSDAPQPSPSSHSSTPSWCEEPAQSNMDISTGHMILAYMEDHLKNKDRLLKEWEALCSYQAEPSTISAAQSESNIKKNRCSDAVPYDHSRVKLKAEINPSRTDYINASTIIEHDPRMPAYIATQGPLSHTISDFWQMVWESGCTVIVMMTALVEDGEKQCDRYWPDEGSSLYHIYEVNLVSEHIWCNDFLVRSFYLKNVQTQETRTLTQFHFLSWPAQGIPTSTRPLLDFRRKVNKCYRGRSCPIIVHCSDGTGRTGTYILIDMVLNRMAKGVKEIDIAATLEHIRDQRPGMVRTKDQFEFALTAVAEEVNAILKALPQ</sequence>
<dbReference type="InterPro" id="IPR003595">
    <property type="entry name" value="Tyr_Pase_cat"/>
</dbReference>
<evidence type="ECO:0000256" key="8">
    <source>
        <dbReference type="SAM" id="MobiDB-lite"/>
    </source>
</evidence>
<evidence type="ECO:0000313" key="13">
    <source>
        <dbReference type="Proteomes" id="UP000694427"/>
    </source>
</evidence>
<name>A0A8C1I9P7_CYPCA</name>
<evidence type="ECO:0000256" key="7">
    <source>
        <dbReference type="ARBA" id="ARBA00023329"/>
    </source>
</evidence>
<evidence type="ECO:0000256" key="1">
    <source>
        <dbReference type="ARBA" id="ARBA00004358"/>
    </source>
</evidence>
<dbReference type="InterPro" id="IPR000387">
    <property type="entry name" value="Tyr_Pase_dom"/>
</dbReference>
<dbReference type="GO" id="GO:0051046">
    <property type="term" value="P:regulation of secretion"/>
    <property type="evidence" value="ECO:0007669"/>
    <property type="project" value="TreeGrafter"/>
</dbReference>
<evidence type="ECO:0000313" key="12">
    <source>
        <dbReference type="Ensembl" id="ENSCCRP00010009458.1"/>
    </source>
</evidence>
<dbReference type="GO" id="GO:0030659">
    <property type="term" value="C:cytoplasmic vesicle membrane"/>
    <property type="evidence" value="ECO:0007669"/>
    <property type="project" value="UniProtKB-SubCell"/>
</dbReference>
<dbReference type="InterPro" id="IPR016130">
    <property type="entry name" value="Tyr_Pase_AS"/>
</dbReference>
<dbReference type="PANTHER" id="PTHR46106">
    <property type="entry name" value="IA-2 PROTEIN TYROSINE PHOSPHATASE, ISOFORM C"/>
    <property type="match status" value="1"/>
</dbReference>
<dbReference type="PROSITE" id="PS00383">
    <property type="entry name" value="TYR_PHOSPHATASE_1"/>
    <property type="match status" value="1"/>
</dbReference>
<dbReference type="OMA" id="MFTCVCV"/>
<accession>A0A8C1I9P7</accession>
<keyword evidence="13" id="KW-1185">Reference proteome</keyword>
<evidence type="ECO:0000259" key="10">
    <source>
        <dbReference type="PROSITE" id="PS50055"/>
    </source>
</evidence>
<organism evidence="12 13">
    <name type="scientific">Cyprinus carpio</name>
    <name type="common">Common carp</name>
    <dbReference type="NCBI Taxonomy" id="7962"/>
    <lineage>
        <taxon>Eukaryota</taxon>
        <taxon>Metazoa</taxon>
        <taxon>Chordata</taxon>
        <taxon>Craniata</taxon>
        <taxon>Vertebrata</taxon>
        <taxon>Euteleostomi</taxon>
        <taxon>Actinopterygii</taxon>
        <taxon>Neopterygii</taxon>
        <taxon>Teleostei</taxon>
        <taxon>Ostariophysi</taxon>
        <taxon>Cypriniformes</taxon>
        <taxon>Cyprinidae</taxon>
        <taxon>Cyprininae</taxon>
        <taxon>Cyprinus</taxon>
    </lineage>
</organism>
<dbReference type="AlphaFoldDB" id="A0A8C1I9P7"/>
<dbReference type="PROSITE" id="PS50055">
    <property type="entry name" value="TYR_PHOSPHATASE_PTP"/>
    <property type="match status" value="1"/>
</dbReference>
<feature type="transmembrane region" description="Helical" evidence="9">
    <location>
        <begin position="33"/>
        <end position="53"/>
    </location>
</feature>
<dbReference type="InterPro" id="IPR033522">
    <property type="entry name" value="IA-2/IA-2_beta"/>
</dbReference>
<evidence type="ECO:0000256" key="6">
    <source>
        <dbReference type="ARBA" id="ARBA00023180"/>
    </source>
</evidence>
<dbReference type="GO" id="GO:0035773">
    <property type="term" value="P:insulin secretion involved in cellular response to glucose stimulus"/>
    <property type="evidence" value="ECO:0007669"/>
    <property type="project" value="TreeGrafter"/>
</dbReference>
<feature type="compositionally biased region" description="Low complexity" evidence="8">
    <location>
        <begin position="206"/>
        <end position="231"/>
    </location>
</feature>
<dbReference type="GO" id="GO:0045202">
    <property type="term" value="C:synapse"/>
    <property type="evidence" value="ECO:0007669"/>
    <property type="project" value="TreeGrafter"/>
</dbReference>
<comment type="subcellular location">
    <subcellularLocation>
        <location evidence="1">Cytoplasmic vesicle membrane</location>
        <topology evidence="1">Single-pass type I membrane protein</topology>
    </subcellularLocation>
</comment>
<evidence type="ECO:0000256" key="3">
    <source>
        <dbReference type="ARBA" id="ARBA00022729"/>
    </source>
</evidence>
<dbReference type="PRINTS" id="PR00700">
    <property type="entry name" value="PRTYPHPHTASE"/>
</dbReference>
<dbReference type="GO" id="GO:0004725">
    <property type="term" value="F:protein tyrosine phosphatase activity"/>
    <property type="evidence" value="ECO:0007669"/>
    <property type="project" value="InterPro"/>
</dbReference>
<reference evidence="12" key="1">
    <citation type="submission" date="2025-08" db="UniProtKB">
        <authorList>
            <consortium name="Ensembl"/>
        </authorList>
    </citation>
    <scope>IDENTIFICATION</scope>
</reference>
<dbReference type="PROSITE" id="PS50056">
    <property type="entry name" value="TYR_PHOSPHATASE_2"/>
    <property type="match status" value="1"/>
</dbReference>
<evidence type="ECO:0000256" key="9">
    <source>
        <dbReference type="SAM" id="Phobius"/>
    </source>
</evidence>
<dbReference type="GO" id="GO:0030141">
    <property type="term" value="C:secretory granule"/>
    <property type="evidence" value="ECO:0007669"/>
    <property type="project" value="InterPro"/>
</dbReference>
<dbReference type="SUPFAM" id="SSF52799">
    <property type="entry name" value="(Phosphotyrosine protein) phosphatases II"/>
    <property type="match status" value="1"/>
</dbReference>
<feature type="region of interest" description="Disordered" evidence="8">
    <location>
        <begin position="195"/>
        <end position="238"/>
    </location>
</feature>
<keyword evidence="3" id="KW-0732">Signal</keyword>